<organism evidence="3 4">
    <name type="scientific">Cinnamomum micranthum f. kanehirae</name>
    <dbReference type="NCBI Taxonomy" id="337451"/>
    <lineage>
        <taxon>Eukaryota</taxon>
        <taxon>Viridiplantae</taxon>
        <taxon>Streptophyta</taxon>
        <taxon>Embryophyta</taxon>
        <taxon>Tracheophyta</taxon>
        <taxon>Spermatophyta</taxon>
        <taxon>Magnoliopsida</taxon>
        <taxon>Magnoliidae</taxon>
        <taxon>Laurales</taxon>
        <taxon>Lauraceae</taxon>
        <taxon>Cinnamomum</taxon>
    </lineage>
</organism>
<dbReference type="AlphaFoldDB" id="A0A3S4NKV3"/>
<keyword evidence="4" id="KW-1185">Reference proteome</keyword>
<dbReference type="OrthoDB" id="642536at2759"/>
<protein>
    <recommendedName>
        <fullName evidence="2">KIB1-4 beta-propeller domain-containing protein</fullName>
    </recommendedName>
</protein>
<evidence type="ECO:0000259" key="2">
    <source>
        <dbReference type="Pfam" id="PF03478"/>
    </source>
</evidence>
<sequence>MEGVFLKLHLGIVLLPRRKRREVVQFVLRLGMEGMVTGRCYYFTKEQQLVPGERRDRVLVMEFDHHLNLRAKIHHLSPWIHGHYYLMKNYFVEWRGEILLVVHDYRHDDGIFHVYKIGSSWNLVKVKSLGDGVIFLTNTQTRCFSASDFPTLNLKGNCICYLPITFDPNKGVYFFYLEDGRSEWCNHNKRLFQTKDFCYKTFIENGWHRKKSFRFSWICSLISCLVAGGIYEIVRLVFLPNISWFMILASTLSFIAWTFLSMTILSACNFFGLACRLIIVPLKDFGEHLNQKPPTSDIWEELKSIRSNVLQISSNFSWFLLLTFLVVNIPDLL</sequence>
<proteinExistence type="predicted"/>
<feature type="transmembrane region" description="Helical" evidence="1">
    <location>
        <begin position="215"/>
        <end position="234"/>
    </location>
</feature>
<feature type="domain" description="KIB1-4 beta-propeller" evidence="2">
    <location>
        <begin position="38"/>
        <end position="172"/>
    </location>
</feature>
<accession>A0A3S4NKV3</accession>
<evidence type="ECO:0000313" key="3">
    <source>
        <dbReference type="EMBL" id="RWR78568.1"/>
    </source>
</evidence>
<keyword evidence="1" id="KW-1133">Transmembrane helix</keyword>
<keyword evidence="1" id="KW-0472">Membrane</keyword>
<dbReference type="Pfam" id="PF12056">
    <property type="entry name" value="DUF3537"/>
    <property type="match status" value="1"/>
</dbReference>
<evidence type="ECO:0000256" key="1">
    <source>
        <dbReference type="SAM" id="Phobius"/>
    </source>
</evidence>
<name>A0A3S4NKV3_9MAGN</name>
<gene>
    <name evidence="3" type="ORF">CKAN_00710700</name>
</gene>
<feature type="transmembrane region" description="Helical" evidence="1">
    <location>
        <begin position="254"/>
        <end position="279"/>
    </location>
</feature>
<dbReference type="InterPro" id="IPR005174">
    <property type="entry name" value="KIB1-4_b-propeller"/>
</dbReference>
<reference evidence="3 4" key="1">
    <citation type="journal article" date="2019" name="Nat. Plants">
        <title>Stout camphor tree genome fills gaps in understanding of flowering plant genome evolution.</title>
        <authorList>
            <person name="Chaw S.M."/>
            <person name="Liu Y.C."/>
            <person name="Wu Y.W."/>
            <person name="Wang H.Y."/>
            <person name="Lin C.I."/>
            <person name="Wu C.S."/>
            <person name="Ke H.M."/>
            <person name="Chang L.Y."/>
            <person name="Hsu C.Y."/>
            <person name="Yang H.T."/>
            <person name="Sudianto E."/>
            <person name="Hsu M.H."/>
            <person name="Wu K.P."/>
            <person name="Wang L.N."/>
            <person name="Leebens-Mack J.H."/>
            <person name="Tsai I.J."/>
        </authorList>
    </citation>
    <scope>NUCLEOTIDE SEQUENCE [LARGE SCALE GENOMIC DNA]</scope>
    <source>
        <strain evidence="4">cv. Chaw 1501</strain>
        <tissue evidence="3">Young leaves</tissue>
    </source>
</reference>
<dbReference type="PANTHER" id="PTHR31963">
    <property type="entry name" value="RAS GUANINE NUCLEOTIDE EXCHANGE FACTOR K"/>
    <property type="match status" value="1"/>
</dbReference>
<dbReference type="Pfam" id="PF03478">
    <property type="entry name" value="Beta-prop_KIB1-4"/>
    <property type="match status" value="1"/>
</dbReference>
<dbReference type="PANTHER" id="PTHR31963:SF2">
    <property type="entry name" value="ZINC FINGER CONSTANS-LIKE PROTEIN (DUF3537)"/>
    <property type="match status" value="1"/>
</dbReference>
<feature type="transmembrane region" description="Helical" evidence="1">
    <location>
        <begin position="309"/>
        <end position="329"/>
    </location>
</feature>
<dbReference type="EMBL" id="QPKB01000003">
    <property type="protein sequence ID" value="RWR78568.1"/>
    <property type="molecule type" value="Genomic_DNA"/>
</dbReference>
<evidence type="ECO:0000313" key="4">
    <source>
        <dbReference type="Proteomes" id="UP000283530"/>
    </source>
</evidence>
<keyword evidence="1" id="KW-0812">Transmembrane</keyword>
<dbReference type="Proteomes" id="UP000283530">
    <property type="component" value="Unassembled WGS sequence"/>
</dbReference>
<comment type="caution">
    <text evidence="3">The sequence shown here is derived from an EMBL/GenBank/DDBJ whole genome shotgun (WGS) entry which is preliminary data.</text>
</comment>
<dbReference type="InterPro" id="IPR021924">
    <property type="entry name" value="DUF3537"/>
</dbReference>